<reference evidence="2" key="1">
    <citation type="journal article" date="2019" name="bioRxiv">
        <title>The Genome of the Zebra Mussel, Dreissena polymorpha: A Resource for Invasive Species Research.</title>
        <authorList>
            <person name="McCartney M.A."/>
            <person name="Auch B."/>
            <person name="Kono T."/>
            <person name="Mallez S."/>
            <person name="Zhang Y."/>
            <person name="Obille A."/>
            <person name="Becker A."/>
            <person name="Abrahante J.E."/>
            <person name="Garbe J."/>
            <person name="Badalamenti J.P."/>
            <person name="Herman A."/>
            <person name="Mangelson H."/>
            <person name="Liachko I."/>
            <person name="Sullivan S."/>
            <person name="Sone E.D."/>
            <person name="Koren S."/>
            <person name="Silverstein K.A.T."/>
            <person name="Beckman K.B."/>
            <person name="Gohl D.M."/>
        </authorList>
    </citation>
    <scope>NUCLEOTIDE SEQUENCE</scope>
    <source>
        <strain evidence="2">Duluth1</strain>
        <tissue evidence="2">Whole animal</tissue>
    </source>
</reference>
<keyword evidence="3" id="KW-1185">Reference proteome</keyword>
<dbReference type="AlphaFoldDB" id="A0A9D4KGN3"/>
<evidence type="ECO:0000313" key="2">
    <source>
        <dbReference type="EMBL" id="KAH3839200.1"/>
    </source>
</evidence>
<evidence type="ECO:0000313" key="3">
    <source>
        <dbReference type="Proteomes" id="UP000828390"/>
    </source>
</evidence>
<accession>A0A9D4KGN3</accession>
<dbReference type="EMBL" id="JAIWYP010000004">
    <property type="protein sequence ID" value="KAH3839200.1"/>
    <property type="molecule type" value="Genomic_DNA"/>
</dbReference>
<feature type="compositionally biased region" description="Basic and acidic residues" evidence="1">
    <location>
        <begin position="25"/>
        <end position="37"/>
    </location>
</feature>
<gene>
    <name evidence="2" type="ORF">DPMN_112625</name>
</gene>
<feature type="region of interest" description="Disordered" evidence="1">
    <location>
        <begin position="20"/>
        <end position="70"/>
    </location>
</feature>
<reference evidence="2" key="2">
    <citation type="submission" date="2020-11" db="EMBL/GenBank/DDBJ databases">
        <authorList>
            <person name="McCartney M.A."/>
            <person name="Auch B."/>
            <person name="Kono T."/>
            <person name="Mallez S."/>
            <person name="Becker A."/>
            <person name="Gohl D.M."/>
            <person name="Silverstein K.A.T."/>
            <person name="Koren S."/>
            <person name="Bechman K.B."/>
            <person name="Herman A."/>
            <person name="Abrahante J.E."/>
            <person name="Garbe J."/>
        </authorList>
    </citation>
    <scope>NUCLEOTIDE SEQUENCE</scope>
    <source>
        <strain evidence="2">Duluth1</strain>
        <tissue evidence="2">Whole animal</tissue>
    </source>
</reference>
<evidence type="ECO:0000256" key="1">
    <source>
        <dbReference type="SAM" id="MobiDB-lite"/>
    </source>
</evidence>
<proteinExistence type="predicted"/>
<organism evidence="2 3">
    <name type="scientific">Dreissena polymorpha</name>
    <name type="common">Zebra mussel</name>
    <name type="synonym">Mytilus polymorpha</name>
    <dbReference type="NCBI Taxonomy" id="45954"/>
    <lineage>
        <taxon>Eukaryota</taxon>
        <taxon>Metazoa</taxon>
        <taxon>Spiralia</taxon>
        <taxon>Lophotrochozoa</taxon>
        <taxon>Mollusca</taxon>
        <taxon>Bivalvia</taxon>
        <taxon>Autobranchia</taxon>
        <taxon>Heteroconchia</taxon>
        <taxon>Euheterodonta</taxon>
        <taxon>Imparidentia</taxon>
        <taxon>Neoheterodontei</taxon>
        <taxon>Myida</taxon>
        <taxon>Dreissenoidea</taxon>
        <taxon>Dreissenidae</taxon>
        <taxon>Dreissena</taxon>
    </lineage>
</organism>
<sequence>MSGVFRQADKIARTMDLAKVQAENMSRDPHELREHVDKIHRRPKTTSKPNPSERNTHTTTHRQENSSQIRRASSCRNCGGQCPHQNGRCPAIGSKCNYCHNDNHFIAVCRKRLQSGQRQVCEINAELDFESLDGDSNSGEEYLYGLSVIAIGNKKVPLIKLTIQGVKTSELVDTGSSINVVSESILSK</sequence>
<dbReference type="Proteomes" id="UP000828390">
    <property type="component" value="Unassembled WGS sequence"/>
</dbReference>
<comment type="caution">
    <text evidence="2">The sequence shown here is derived from an EMBL/GenBank/DDBJ whole genome shotgun (WGS) entry which is preliminary data.</text>
</comment>
<name>A0A9D4KGN3_DREPO</name>
<protein>
    <submittedName>
        <fullName evidence="2">Uncharacterized protein</fullName>
    </submittedName>
</protein>